<dbReference type="AlphaFoldDB" id="A0A9K3GXM1"/>
<protein>
    <submittedName>
        <fullName evidence="2">Uncharacterized protein</fullName>
    </submittedName>
</protein>
<evidence type="ECO:0000256" key="1">
    <source>
        <dbReference type="SAM" id="MobiDB-lite"/>
    </source>
</evidence>
<evidence type="ECO:0000313" key="2">
    <source>
        <dbReference type="EMBL" id="KAF5757749.1"/>
    </source>
</evidence>
<organism evidence="2 3">
    <name type="scientific">Helianthus annuus</name>
    <name type="common">Common sunflower</name>
    <dbReference type="NCBI Taxonomy" id="4232"/>
    <lineage>
        <taxon>Eukaryota</taxon>
        <taxon>Viridiplantae</taxon>
        <taxon>Streptophyta</taxon>
        <taxon>Embryophyta</taxon>
        <taxon>Tracheophyta</taxon>
        <taxon>Spermatophyta</taxon>
        <taxon>Magnoliopsida</taxon>
        <taxon>eudicotyledons</taxon>
        <taxon>Gunneridae</taxon>
        <taxon>Pentapetalae</taxon>
        <taxon>asterids</taxon>
        <taxon>campanulids</taxon>
        <taxon>Asterales</taxon>
        <taxon>Asteraceae</taxon>
        <taxon>Asteroideae</taxon>
        <taxon>Heliantheae alliance</taxon>
        <taxon>Heliantheae</taxon>
        <taxon>Helianthus</taxon>
    </lineage>
</organism>
<gene>
    <name evidence="2" type="ORF">HanXRQr2_Chr17g0830321</name>
</gene>
<sequence length="92" mass="10001">METKVEGNDSENKKPVEEAAAVQKTGSGKKKIKRKVVKKKVVGKDDKPESAVKKSDTSDPKTAEVTTTASYELFFNKNSVSTSANLHIQASF</sequence>
<comment type="caution">
    <text evidence="2">The sequence shown here is derived from an EMBL/GenBank/DDBJ whole genome shotgun (WGS) entry which is preliminary data.</text>
</comment>
<feature type="compositionally biased region" description="Basic and acidic residues" evidence="1">
    <location>
        <begin position="42"/>
        <end position="62"/>
    </location>
</feature>
<proteinExistence type="predicted"/>
<feature type="compositionally biased region" description="Basic residues" evidence="1">
    <location>
        <begin position="27"/>
        <end position="41"/>
    </location>
</feature>
<name>A0A9K3GXM1_HELAN</name>
<feature type="region of interest" description="Disordered" evidence="1">
    <location>
        <begin position="1"/>
        <end position="63"/>
    </location>
</feature>
<evidence type="ECO:0000313" key="3">
    <source>
        <dbReference type="Proteomes" id="UP000215914"/>
    </source>
</evidence>
<feature type="compositionally biased region" description="Basic and acidic residues" evidence="1">
    <location>
        <begin position="1"/>
        <end position="17"/>
    </location>
</feature>
<reference evidence="2" key="2">
    <citation type="submission" date="2020-06" db="EMBL/GenBank/DDBJ databases">
        <title>Helianthus annuus Genome sequencing and assembly Release 2.</title>
        <authorList>
            <person name="Gouzy J."/>
            <person name="Langlade N."/>
            <person name="Munos S."/>
        </authorList>
    </citation>
    <scope>NUCLEOTIDE SEQUENCE</scope>
    <source>
        <tissue evidence="2">Leaves</tissue>
    </source>
</reference>
<dbReference type="Proteomes" id="UP000215914">
    <property type="component" value="Unassembled WGS sequence"/>
</dbReference>
<keyword evidence="3" id="KW-1185">Reference proteome</keyword>
<accession>A0A9K3GXM1</accession>
<dbReference type="EMBL" id="MNCJ02000332">
    <property type="protein sequence ID" value="KAF5757749.1"/>
    <property type="molecule type" value="Genomic_DNA"/>
</dbReference>
<dbReference type="Gramene" id="mRNA:HanXRQr2_Chr17g0830321">
    <property type="protein sequence ID" value="CDS:HanXRQr2_Chr17g0830321.1"/>
    <property type="gene ID" value="HanXRQr2_Chr17g0830321"/>
</dbReference>
<reference evidence="2" key="1">
    <citation type="journal article" date="2017" name="Nature">
        <title>The sunflower genome provides insights into oil metabolism, flowering and Asterid evolution.</title>
        <authorList>
            <person name="Badouin H."/>
            <person name="Gouzy J."/>
            <person name="Grassa C.J."/>
            <person name="Murat F."/>
            <person name="Staton S.E."/>
            <person name="Cottret L."/>
            <person name="Lelandais-Briere C."/>
            <person name="Owens G.L."/>
            <person name="Carrere S."/>
            <person name="Mayjonade B."/>
            <person name="Legrand L."/>
            <person name="Gill N."/>
            <person name="Kane N.C."/>
            <person name="Bowers J.E."/>
            <person name="Hubner S."/>
            <person name="Bellec A."/>
            <person name="Berard A."/>
            <person name="Berges H."/>
            <person name="Blanchet N."/>
            <person name="Boniface M.C."/>
            <person name="Brunel D."/>
            <person name="Catrice O."/>
            <person name="Chaidir N."/>
            <person name="Claudel C."/>
            <person name="Donnadieu C."/>
            <person name="Faraut T."/>
            <person name="Fievet G."/>
            <person name="Helmstetter N."/>
            <person name="King M."/>
            <person name="Knapp S.J."/>
            <person name="Lai Z."/>
            <person name="Le Paslier M.C."/>
            <person name="Lippi Y."/>
            <person name="Lorenzon L."/>
            <person name="Mandel J.R."/>
            <person name="Marage G."/>
            <person name="Marchand G."/>
            <person name="Marquand E."/>
            <person name="Bret-Mestries E."/>
            <person name="Morien E."/>
            <person name="Nambeesan S."/>
            <person name="Nguyen T."/>
            <person name="Pegot-Espagnet P."/>
            <person name="Pouilly N."/>
            <person name="Raftis F."/>
            <person name="Sallet E."/>
            <person name="Schiex T."/>
            <person name="Thomas J."/>
            <person name="Vandecasteele C."/>
            <person name="Vares D."/>
            <person name="Vear F."/>
            <person name="Vautrin S."/>
            <person name="Crespi M."/>
            <person name="Mangin B."/>
            <person name="Burke J.M."/>
            <person name="Salse J."/>
            <person name="Munos S."/>
            <person name="Vincourt P."/>
            <person name="Rieseberg L.H."/>
            <person name="Langlade N.B."/>
        </authorList>
    </citation>
    <scope>NUCLEOTIDE SEQUENCE</scope>
    <source>
        <tissue evidence="2">Leaves</tissue>
    </source>
</reference>